<gene>
    <name evidence="17" type="ORF">NMOB1V02_LOCUS9471</name>
</gene>
<feature type="binding site" evidence="13">
    <location>
        <position position="244"/>
    </location>
    <ligand>
        <name>Zn(2+)</name>
        <dbReference type="ChEBI" id="CHEBI:29105"/>
        <label>2</label>
    </ligand>
</feature>
<dbReference type="GO" id="GO:0005764">
    <property type="term" value="C:lysosome"/>
    <property type="evidence" value="ECO:0007669"/>
    <property type="project" value="TreeGrafter"/>
</dbReference>
<evidence type="ECO:0000256" key="4">
    <source>
        <dbReference type="ARBA" id="ARBA00022723"/>
    </source>
</evidence>
<evidence type="ECO:0000313" key="18">
    <source>
        <dbReference type="Proteomes" id="UP000678499"/>
    </source>
</evidence>
<evidence type="ECO:0000256" key="14">
    <source>
        <dbReference type="PIRSR" id="PIRSR000948-2"/>
    </source>
</evidence>
<dbReference type="GO" id="GO:0061750">
    <property type="term" value="F:acid sphingomyelin phosphodiesterase activity"/>
    <property type="evidence" value="ECO:0007669"/>
    <property type="project" value="TreeGrafter"/>
</dbReference>
<dbReference type="PANTHER" id="PTHR10340:SF29">
    <property type="entry name" value="SPHINGOMYELIN PHOSPHODIESTERASE"/>
    <property type="match status" value="1"/>
</dbReference>
<protein>
    <recommendedName>
        <fullName evidence="12">Sphingomyelin phosphodiesterase</fullName>
        <ecNumber evidence="12">3.1.4.12</ecNumber>
    </recommendedName>
</protein>
<comment type="cofactor">
    <cofactor evidence="13">
        <name>Zn(2+)</name>
        <dbReference type="ChEBI" id="CHEBI:29105"/>
    </cofactor>
    <text evidence="13">Binds 2 Zn(2+) ions per subunit.</text>
</comment>
<keyword evidence="5 15" id="KW-0732">Signal</keyword>
<dbReference type="Pfam" id="PF19272">
    <property type="entry name" value="ASMase_C"/>
    <property type="match status" value="1"/>
</dbReference>
<evidence type="ECO:0000259" key="16">
    <source>
        <dbReference type="PROSITE" id="PS50015"/>
    </source>
</evidence>
<dbReference type="InterPro" id="IPR041805">
    <property type="entry name" value="ASMase/PPN1_MPP"/>
</dbReference>
<dbReference type="PANTHER" id="PTHR10340">
    <property type="entry name" value="SPHINGOMYELIN PHOSPHODIESTERASE"/>
    <property type="match status" value="1"/>
</dbReference>
<evidence type="ECO:0000256" key="6">
    <source>
        <dbReference type="ARBA" id="ARBA00022801"/>
    </source>
</evidence>
<feature type="binding site" evidence="13">
    <location>
        <position position="173"/>
    </location>
    <ligand>
        <name>Zn(2+)</name>
        <dbReference type="ChEBI" id="CHEBI:29105"/>
        <label>1</label>
    </ligand>
</feature>
<dbReference type="AlphaFoldDB" id="A0A7R9BV68"/>
<keyword evidence="3" id="KW-0964">Secreted</keyword>
<feature type="binding site" evidence="13">
    <location>
        <position position="393"/>
    </location>
    <ligand>
        <name>Zn(2+)</name>
        <dbReference type="ChEBI" id="CHEBI:29105"/>
        <label>2</label>
    </ligand>
</feature>
<dbReference type="InterPro" id="IPR011001">
    <property type="entry name" value="Saposin-like"/>
</dbReference>
<keyword evidence="10 12" id="KW-0326">Glycosidase</keyword>
<feature type="disulfide bond" evidence="14">
    <location>
        <begin position="194"/>
        <end position="215"/>
    </location>
</feature>
<dbReference type="GO" id="GO:0006685">
    <property type="term" value="P:sphingomyelin catabolic process"/>
    <property type="evidence" value="ECO:0007669"/>
    <property type="project" value="UniProtKB-UniRule"/>
</dbReference>
<dbReference type="InterPro" id="IPR029052">
    <property type="entry name" value="Metallo-depent_PP-like"/>
</dbReference>
<keyword evidence="18" id="KW-1185">Reference proteome</keyword>
<evidence type="ECO:0000313" key="17">
    <source>
        <dbReference type="EMBL" id="CAD7281835.1"/>
    </source>
</evidence>
<dbReference type="SUPFAM" id="SSF56300">
    <property type="entry name" value="Metallo-dependent phosphatases"/>
    <property type="match status" value="1"/>
</dbReference>
<keyword evidence="9" id="KW-0325">Glycoprotein</keyword>
<organism evidence="17">
    <name type="scientific">Notodromas monacha</name>
    <dbReference type="NCBI Taxonomy" id="399045"/>
    <lineage>
        <taxon>Eukaryota</taxon>
        <taxon>Metazoa</taxon>
        <taxon>Ecdysozoa</taxon>
        <taxon>Arthropoda</taxon>
        <taxon>Crustacea</taxon>
        <taxon>Oligostraca</taxon>
        <taxon>Ostracoda</taxon>
        <taxon>Podocopa</taxon>
        <taxon>Podocopida</taxon>
        <taxon>Cypridocopina</taxon>
        <taxon>Cypridoidea</taxon>
        <taxon>Cyprididae</taxon>
        <taxon>Notodromas</taxon>
    </lineage>
</organism>
<name>A0A7R9BV68_9CRUS</name>
<evidence type="ECO:0000256" key="1">
    <source>
        <dbReference type="ARBA" id="ARBA00004613"/>
    </source>
</evidence>
<dbReference type="Proteomes" id="UP000678499">
    <property type="component" value="Unassembled WGS sequence"/>
</dbReference>
<dbReference type="GO" id="GO:0016798">
    <property type="term" value="F:hydrolase activity, acting on glycosyl bonds"/>
    <property type="evidence" value="ECO:0007669"/>
    <property type="project" value="UniProtKB-KW"/>
</dbReference>
<dbReference type="InterPro" id="IPR011160">
    <property type="entry name" value="Sphingomy_PDE"/>
</dbReference>
<evidence type="ECO:0000256" key="10">
    <source>
        <dbReference type="ARBA" id="ARBA00023295"/>
    </source>
</evidence>
<keyword evidence="4 13" id="KW-0479">Metal-binding</keyword>
<feature type="disulfide bond" evidence="14">
    <location>
        <begin position="552"/>
        <end position="556"/>
    </location>
</feature>
<evidence type="ECO:0000256" key="9">
    <source>
        <dbReference type="ARBA" id="ARBA00023180"/>
    </source>
</evidence>
<dbReference type="InterPro" id="IPR045473">
    <property type="entry name" value="ASM_C"/>
</dbReference>
<comment type="subcellular location">
    <subcellularLocation>
        <location evidence="1">Secreted</location>
    </subcellularLocation>
</comment>
<feature type="disulfide bond" evidence="14">
    <location>
        <begin position="56"/>
        <end position="132"/>
    </location>
</feature>
<feature type="binding site" evidence="13">
    <location>
        <position position="244"/>
    </location>
    <ligand>
        <name>Zn(2+)</name>
        <dbReference type="ChEBI" id="CHEBI:29105"/>
        <label>1</label>
    </ligand>
</feature>
<dbReference type="EMBL" id="OA885261">
    <property type="protein sequence ID" value="CAD7281835.1"/>
    <property type="molecule type" value="Genomic_DNA"/>
</dbReference>
<comment type="catalytic activity">
    <reaction evidence="11">
        <text>a sphingomyelin + H2O = phosphocholine + an N-acylsphing-4-enine + H(+)</text>
        <dbReference type="Rhea" id="RHEA:19253"/>
        <dbReference type="ChEBI" id="CHEBI:15377"/>
        <dbReference type="ChEBI" id="CHEBI:15378"/>
        <dbReference type="ChEBI" id="CHEBI:17636"/>
        <dbReference type="ChEBI" id="CHEBI:52639"/>
        <dbReference type="ChEBI" id="CHEBI:295975"/>
        <dbReference type="EC" id="3.1.4.12"/>
    </reaction>
    <physiologicalReaction direction="left-to-right" evidence="11">
        <dbReference type="Rhea" id="RHEA:19254"/>
    </physiologicalReaction>
</comment>
<dbReference type="GO" id="GO:0046872">
    <property type="term" value="F:metal ion binding"/>
    <property type="evidence" value="ECO:0007669"/>
    <property type="project" value="UniProtKB-KW"/>
</dbReference>
<dbReference type="Gene3D" id="3.60.21.10">
    <property type="match status" value="1"/>
</dbReference>
<evidence type="ECO:0000256" key="2">
    <source>
        <dbReference type="ARBA" id="ARBA00008234"/>
    </source>
</evidence>
<sequence>MRLLGSVLLMLASVGAKEKMQPSSQVIFRDTAEFWVPWAKDLSTRDPTRPIVDIPCFICTSIFNSLVEDLNQGFTTEDIINALIPVCSTFLYEEDICRGILEATVLTLGWVLSNHSVNMDHFCAFAIGSSDCTISEDVNSLWTVPIPDVAKPVTETVVVPEGVPLLKILHFADVHLDLLYEVGSEANCGKPLCCQSTSGPGLDVLAGIFGAYEPCDTPQNAIDDAFQHILATHPDLDMIIFTGDIPPHDLWAQSVESNLAAIAQFYDTMVTYFGDKAVLMGLGNHDPHPCNVFSFAELGEPAELSTNYIYDDAWENWKHWLPADQEANVRKTGQYSVSPRPGLRVLVFNNLLGYVNNWMVWSGIPDPNAQLEWLAGELQLAENAGEKVFLIGHIPPGSRDLTPVWSHNFNRIVNRYENIIKAQFYGHTHWDEFNVFFNEEGLPSNVAYITPSLTTYEYLNYGYRIFYVDGAREADSTWAVVDHETWIYQLDEANNEGMTTWFKAYSMLEEFRMSDLSPTSYASLGASLATDDVVFDKYYRHYWKNSPVRPVCDAECRATLACDSLTSDVSDTSHCVA</sequence>
<keyword evidence="8 14" id="KW-1015">Disulfide bond</keyword>
<dbReference type="OrthoDB" id="282973at2759"/>
<dbReference type="EC" id="3.1.4.12" evidence="12"/>
<accession>A0A7R9BV68</accession>
<feature type="domain" description="Saposin B-type" evidence="16">
    <location>
        <begin position="52"/>
        <end position="136"/>
    </location>
</feature>
<evidence type="ECO:0000256" key="15">
    <source>
        <dbReference type="SAM" id="SignalP"/>
    </source>
</evidence>
<feature type="disulfide bond" evidence="14">
    <location>
        <begin position="59"/>
        <end position="123"/>
    </location>
</feature>
<feature type="binding site" evidence="13">
    <location>
        <position position="429"/>
    </location>
    <ligand>
        <name>Zn(2+)</name>
        <dbReference type="ChEBI" id="CHEBI:29105"/>
        <label>1</label>
    </ligand>
</feature>
<evidence type="ECO:0000256" key="3">
    <source>
        <dbReference type="ARBA" id="ARBA00022525"/>
    </source>
</evidence>
<comment type="similarity">
    <text evidence="2 12">Belongs to the acid sphingomyelinase family.</text>
</comment>
<feature type="binding site" evidence="13">
    <location>
        <position position="175"/>
    </location>
    <ligand>
        <name>Zn(2+)</name>
        <dbReference type="ChEBI" id="CHEBI:29105"/>
        <label>1</label>
    </ligand>
</feature>
<feature type="chain" id="PRO_5036210282" description="Sphingomyelin phosphodiesterase" evidence="15">
    <location>
        <begin position="17"/>
        <end position="577"/>
    </location>
</feature>
<dbReference type="CDD" id="cd00842">
    <property type="entry name" value="MPP_ASMase"/>
    <property type="match status" value="1"/>
</dbReference>
<dbReference type="InterPro" id="IPR004843">
    <property type="entry name" value="Calcineurin-like_PHP"/>
</dbReference>
<dbReference type="SUPFAM" id="SSF47862">
    <property type="entry name" value="Saposin"/>
    <property type="match status" value="1"/>
</dbReference>
<dbReference type="GO" id="GO:0016020">
    <property type="term" value="C:membrane"/>
    <property type="evidence" value="ECO:0007669"/>
    <property type="project" value="GOC"/>
</dbReference>
<comment type="function">
    <text evidence="12">Converts sphingomyelin to ceramide.</text>
</comment>
<feature type="disulfide bond" evidence="14">
    <location>
        <begin position="87"/>
        <end position="97"/>
    </location>
</feature>
<evidence type="ECO:0000256" key="7">
    <source>
        <dbReference type="ARBA" id="ARBA00022833"/>
    </source>
</evidence>
<dbReference type="EMBL" id="CAJPEX010003224">
    <property type="protein sequence ID" value="CAG0921987.1"/>
    <property type="molecule type" value="Genomic_DNA"/>
</dbReference>
<keyword evidence="6 12" id="KW-0378">Hydrolase</keyword>
<proteinExistence type="inferred from homology"/>
<feature type="disulfide bond" evidence="14">
    <location>
        <begin position="188"/>
        <end position="193"/>
    </location>
</feature>
<feature type="binding site" evidence="13">
    <location>
        <position position="427"/>
    </location>
    <ligand>
        <name>Zn(2+)</name>
        <dbReference type="ChEBI" id="CHEBI:29105"/>
        <label>2</label>
    </ligand>
</feature>
<dbReference type="Pfam" id="PF00149">
    <property type="entry name" value="Metallophos"/>
    <property type="match status" value="1"/>
</dbReference>
<feature type="binding site" evidence="13">
    <location>
        <position position="284"/>
    </location>
    <ligand>
        <name>Zn(2+)</name>
        <dbReference type="ChEBI" id="CHEBI:29105"/>
        <label>2</label>
    </ligand>
</feature>
<feature type="signal peptide" evidence="15">
    <location>
        <begin position="1"/>
        <end position="16"/>
    </location>
</feature>
<dbReference type="PIRSF" id="PIRSF000948">
    <property type="entry name" value="Sphingomy_PDE"/>
    <property type="match status" value="1"/>
</dbReference>
<evidence type="ECO:0000256" key="13">
    <source>
        <dbReference type="PIRSR" id="PIRSR000948-1"/>
    </source>
</evidence>
<dbReference type="PROSITE" id="PS50015">
    <property type="entry name" value="SAP_B"/>
    <property type="match status" value="1"/>
</dbReference>
<keyword evidence="7 13" id="KW-0862">Zinc</keyword>
<dbReference type="GO" id="GO:0046513">
    <property type="term" value="P:ceramide biosynthetic process"/>
    <property type="evidence" value="ECO:0007669"/>
    <property type="project" value="TreeGrafter"/>
</dbReference>
<evidence type="ECO:0000256" key="8">
    <source>
        <dbReference type="ARBA" id="ARBA00023157"/>
    </source>
</evidence>
<dbReference type="InterPro" id="IPR008139">
    <property type="entry name" value="SaposinB_dom"/>
</dbReference>
<evidence type="ECO:0000256" key="11">
    <source>
        <dbReference type="ARBA" id="ARBA00047268"/>
    </source>
</evidence>
<evidence type="ECO:0000256" key="5">
    <source>
        <dbReference type="ARBA" id="ARBA00022729"/>
    </source>
</evidence>
<evidence type="ECO:0000256" key="12">
    <source>
        <dbReference type="PIRNR" id="PIRNR000948"/>
    </source>
</evidence>
<dbReference type="GO" id="GO:0005615">
    <property type="term" value="C:extracellular space"/>
    <property type="evidence" value="ECO:0007669"/>
    <property type="project" value="TreeGrafter"/>
</dbReference>
<reference evidence="17" key="1">
    <citation type="submission" date="2020-11" db="EMBL/GenBank/DDBJ databases">
        <authorList>
            <person name="Tran Van P."/>
        </authorList>
    </citation>
    <scope>NUCLEOTIDE SEQUENCE</scope>
</reference>